<comment type="caution">
    <text evidence="2">The sequence shown here is derived from an EMBL/GenBank/DDBJ whole genome shotgun (WGS) entry which is preliminary data.</text>
</comment>
<sequence length="244" mass="27803">IDGDFFPAPLDQLIRNAKPKPIMAGVTKEEGILMIAGKKPTEEDLNEIISLAIHDSREKKKLADEIKSAYFADGIPDNRSDFMRRIANIASDYWFNGAVAEMCRNTVALQDDPVYLYVFEHFNPATMGLMGKILPIQDATHCGELPYLFKKSLFANPSFTEDDKHVMDIFTTAVMNFAKHGNPNGSTVDNNDLSVRWKPLDKQNPSRNFVFTSTQPFMNERFFEGRPVKFMELVRKHHANIENR</sequence>
<dbReference type="Gene3D" id="3.40.50.1820">
    <property type="entry name" value="alpha/beta hydrolase"/>
    <property type="match status" value="1"/>
</dbReference>
<feature type="non-terminal residue" evidence="2">
    <location>
        <position position="1"/>
    </location>
</feature>
<dbReference type="InterPro" id="IPR002018">
    <property type="entry name" value="CarbesteraseB"/>
</dbReference>
<evidence type="ECO:0000313" key="2">
    <source>
        <dbReference type="EMBL" id="GMS98945.1"/>
    </source>
</evidence>
<accession>A0AAV5TWM4</accession>
<dbReference type="PANTHER" id="PTHR44590">
    <property type="entry name" value="CARBOXYLIC ESTER HYDROLASE-RELATED"/>
    <property type="match status" value="1"/>
</dbReference>
<dbReference type="PANTHER" id="PTHR44590:SF3">
    <property type="entry name" value="CARBOXYLESTERASE TYPE B DOMAIN-CONTAINING PROTEIN"/>
    <property type="match status" value="1"/>
</dbReference>
<dbReference type="Pfam" id="PF00135">
    <property type="entry name" value="COesterase"/>
    <property type="match status" value="1"/>
</dbReference>
<keyword evidence="3" id="KW-1185">Reference proteome</keyword>
<gene>
    <name evidence="2" type="ORF">PENTCL1PPCAC_21120</name>
</gene>
<dbReference type="AlphaFoldDB" id="A0AAV5TWM4"/>
<name>A0AAV5TWM4_9BILA</name>
<dbReference type="SUPFAM" id="SSF53474">
    <property type="entry name" value="alpha/beta-Hydrolases"/>
    <property type="match status" value="1"/>
</dbReference>
<dbReference type="Proteomes" id="UP001432027">
    <property type="component" value="Unassembled WGS sequence"/>
</dbReference>
<feature type="domain" description="Carboxylesterase type B" evidence="1">
    <location>
        <begin position="1"/>
        <end position="205"/>
    </location>
</feature>
<reference evidence="2" key="1">
    <citation type="submission" date="2023-10" db="EMBL/GenBank/DDBJ databases">
        <title>Genome assembly of Pristionchus species.</title>
        <authorList>
            <person name="Yoshida K."/>
            <person name="Sommer R.J."/>
        </authorList>
    </citation>
    <scope>NUCLEOTIDE SEQUENCE</scope>
    <source>
        <strain evidence="2">RS0144</strain>
    </source>
</reference>
<dbReference type="InterPro" id="IPR029058">
    <property type="entry name" value="AB_hydrolase_fold"/>
</dbReference>
<evidence type="ECO:0000259" key="1">
    <source>
        <dbReference type="Pfam" id="PF00135"/>
    </source>
</evidence>
<evidence type="ECO:0000313" key="3">
    <source>
        <dbReference type="Proteomes" id="UP001432027"/>
    </source>
</evidence>
<dbReference type="EMBL" id="BTSX01000005">
    <property type="protein sequence ID" value="GMS98945.1"/>
    <property type="molecule type" value="Genomic_DNA"/>
</dbReference>
<organism evidence="2 3">
    <name type="scientific">Pristionchus entomophagus</name>
    <dbReference type="NCBI Taxonomy" id="358040"/>
    <lineage>
        <taxon>Eukaryota</taxon>
        <taxon>Metazoa</taxon>
        <taxon>Ecdysozoa</taxon>
        <taxon>Nematoda</taxon>
        <taxon>Chromadorea</taxon>
        <taxon>Rhabditida</taxon>
        <taxon>Rhabditina</taxon>
        <taxon>Diplogasteromorpha</taxon>
        <taxon>Diplogasteroidea</taxon>
        <taxon>Neodiplogasteridae</taxon>
        <taxon>Pristionchus</taxon>
    </lineage>
</organism>
<protein>
    <recommendedName>
        <fullName evidence="1">Carboxylesterase type B domain-containing protein</fullName>
    </recommendedName>
</protein>
<proteinExistence type="predicted"/>